<dbReference type="GO" id="GO:0030246">
    <property type="term" value="F:carbohydrate binding"/>
    <property type="evidence" value="ECO:0007669"/>
    <property type="project" value="InterPro"/>
</dbReference>
<dbReference type="KEGG" id="ehx:EMIHUDRAFT_252156"/>
<feature type="compositionally biased region" description="Low complexity" evidence="1">
    <location>
        <begin position="45"/>
        <end position="56"/>
    </location>
</feature>
<sequence>MSAHPSIKAPFEDVGWAVKGSAEEEDEAAAAAMAKALDRAHKLRASSGRASSSEGGHSQGCASSTGEGGLETVVLRHESGATAEVYLFGATLCSYKSPDGVEHIFVSPGAIFNGAKAIRGGVPVVFPQFGQPDTAMPQHGVCRPEKQHVLWEHLHVPKSGGTSLSFGLTNMLCGPTMGEMPEGLEPWEARGTRACVNTILDTELSWPSVAEVESLARMEHSVFDVIAARGMALQSALAPWHGFPAPKLVFLTTLRDGTSRALSHWAHCTIQEPVVVKDGSTRCTLGMIPMPEKPAWDDNSLVQFLLKDNNPPGAKPKQGLRINNAHVGALASEPEHTTVLNPLHLAKAKQTLLSSSIDLPDGTRAEGFSWVVGFTECLEDLYRFFAAGMGIPEHVASETASVHYEQRASSSHSEGDNRRRTSVKVTPHGRFLTADPAERRLATTTGLKQGAKLATTMNGLDNDLWSWAHEMANGANHNPRTTFVGCRDPPAPQPSD</sequence>
<evidence type="ECO:0008006" key="4">
    <source>
        <dbReference type="Google" id="ProtNLM"/>
    </source>
</evidence>
<organism evidence="2 3">
    <name type="scientific">Emiliania huxleyi (strain CCMP1516)</name>
    <dbReference type="NCBI Taxonomy" id="280463"/>
    <lineage>
        <taxon>Eukaryota</taxon>
        <taxon>Haptista</taxon>
        <taxon>Haptophyta</taxon>
        <taxon>Prymnesiophyceae</taxon>
        <taxon>Isochrysidales</taxon>
        <taxon>Noelaerhabdaceae</taxon>
        <taxon>Emiliania</taxon>
    </lineage>
</organism>
<proteinExistence type="predicted"/>
<accession>A0A0D3KN76</accession>
<dbReference type="Proteomes" id="UP000013827">
    <property type="component" value="Unassembled WGS sequence"/>
</dbReference>
<dbReference type="GO" id="GO:0047938">
    <property type="term" value="F:glucose-6-phosphate 1-epimerase activity"/>
    <property type="evidence" value="ECO:0007669"/>
    <property type="project" value="TreeGrafter"/>
</dbReference>
<dbReference type="RefSeq" id="XP_005789640.1">
    <property type="nucleotide sequence ID" value="XM_005789583.1"/>
</dbReference>
<dbReference type="PANTHER" id="PTHR11122:SF13">
    <property type="entry name" value="GLUCOSE-6-PHOSPHATE 1-EPIMERASE"/>
    <property type="match status" value="1"/>
</dbReference>
<dbReference type="PaxDb" id="2903-EOD37211"/>
<dbReference type="Gene3D" id="2.70.98.10">
    <property type="match status" value="1"/>
</dbReference>
<feature type="region of interest" description="Disordered" evidence="1">
    <location>
        <begin position="43"/>
        <end position="66"/>
    </location>
</feature>
<feature type="region of interest" description="Disordered" evidence="1">
    <location>
        <begin position="405"/>
        <end position="427"/>
    </location>
</feature>
<dbReference type="HOGENOM" id="CLU_550355_0_0_1"/>
<dbReference type="Pfam" id="PF01263">
    <property type="entry name" value="Aldose_epim"/>
    <property type="match status" value="1"/>
</dbReference>
<dbReference type="EnsemblProtists" id="EOD37211">
    <property type="protein sequence ID" value="EOD37211"/>
    <property type="gene ID" value="EMIHUDRAFT_252156"/>
</dbReference>
<protein>
    <recommendedName>
        <fullName evidence="4">Glucose-6-phosphate 1-epimerase</fullName>
    </recommendedName>
</protein>
<name>A0A0D3KN76_EMIH1</name>
<reference evidence="2" key="2">
    <citation type="submission" date="2024-10" db="UniProtKB">
        <authorList>
            <consortium name="EnsemblProtists"/>
        </authorList>
    </citation>
    <scope>IDENTIFICATION</scope>
</reference>
<dbReference type="GeneID" id="17282481"/>
<evidence type="ECO:0000256" key="1">
    <source>
        <dbReference type="SAM" id="MobiDB-lite"/>
    </source>
</evidence>
<dbReference type="STRING" id="2903.R1FNK4"/>
<dbReference type="AlphaFoldDB" id="A0A0D3KN76"/>
<dbReference type="eggNOG" id="KOG1594">
    <property type="taxonomic scope" value="Eukaryota"/>
</dbReference>
<dbReference type="InterPro" id="IPR014718">
    <property type="entry name" value="GH-type_carb-bd"/>
</dbReference>
<keyword evidence="3" id="KW-1185">Reference proteome</keyword>
<evidence type="ECO:0000313" key="3">
    <source>
        <dbReference type="Proteomes" id="UP000013827"/>
    </source>
</evidence>
<dbReference type="GO" id="GO:0005737">
    <property type="term" value="C:cytoplasm"/>
    <property type="evidence" value="ECO:0007669"/>
    <property type="project" value="TreeGrafter"/>
</dbReference>
<dbReference type="InterPro" id="IPR008183">
    <property type="entry name" value="Aldose_1/G6P_1-epimerase"/>
</dbReference>
<dbReference type="PANTHER" id="PTHR11122">
    <property type="entry name" value="APOSPORY-ASSOCIATED PROTEIN C-RELATED"/>
    <property type="match status" value="1"/>
</dbReference>
<reference evidence="3" key="1">
    <citation type="journal article" date="2013" name="Nature">
        <title>Pan genome of the phytoplankton Emiliania underpins its global distribution.</title>
        <authorList>
            <person name="Read B.A."/>
            <person name="Kegel J."/>
            <person name="Klute M.J."/>
            <person name="Kuo A."/>
            <person name="Lefebvre S.C."/>
            <person name="Maumus F."/>
            <person name="Mayer C."/>
            <person name="Miller J."/>
            <person name="Monier A."/>
            <person name="Salamov A."/>
            <person name="Young J."/>
            <person name="Aguilar M."/>
            <person name="Claverie J.M."/>
            <person name="Frickenhaus S."/>
            <person name="Gonzalez K."/>
            <person name="Herman E.K."/>
            <person name="Lin Y.C."/>
            <person name="Napier J."/>
            <person name="Ogata H."/>
            <person name="Sarno A.F."/>
            <person name="Shmutz J."/>
            <person name="Schroeder D."/>
            <person name="de Vargas C."/>
            <person name="Verret F."/>
            <person name="von Dassow P."/>
            <person name="Valentin K."/>
            <person name="Van de Peer Y."/>
            <person name="Wheeler G."/>
            <person name="Dacks J.B."/>
            <person name="Delwiche C.F."/>
            <person name="Dyhrman S.T."/>
            <person name="Glockner G."/>
            <person name="John U."/>
            <person name="Richards T."/>
            <person name="Worden A.Z."/>
            <person name="Zhang X."/>
            <person name="Grigoriev I.V."/>
            <person name="Allen A.E."/>
            <person name="Bidle K."/>
            <person name="Borodovsky M."/>
            <person name="Bowler C."/>
            <person name="Brownlee C."/>
            <person name="Cock J.M."/>
            <person name="Elias M."/>
            <person name="Gladyshev V.N."/>
            <person name="Groth M."/>
            <person name="Guda C."/>
            <person name="Hadaegh A."/>
            <person name="Iglesias-Rodriguez M.D."/>
            <person name="Jenkins J."/>
            <person name="Jones B.M."/>
            <person name="Lawson T."/>
            <person name="Leese F."/>
            <person name="Lindquist E."/>
            <person name="Lobanov A."/>
            <person name="Lomsadze A."/>
            <person name="Malik S.B."/>
            <person name="Marsh M.E."/>
            <person name="Mackinder L."/>
            <person name="Mock T."/>
            <person name="Mueller-Roeber B."/>
            <person name="Pagarete A."/>
            <person name="Parker M."/>
            <person name="Probert I."/>
            <person name="Quesneville H."/>
            <person name="Raines C."/>
            <person name="Rensing S.A."/>
            <person name="Riano-Pachon D.M."/>
            <person name="Richier S."/>
            <person name="Rokitta S."/>
            <person name="Shiraiwa Y."/>
            <person name="Soanes D.M."/>
            <person name="van der Giezen M."/>
            <person name="Wahlund T.M."/>
            <person name="Williams B."/>
            <person name="Wilson W."/>
            <person name="Wolfe G."/>
            <person name="Wurch L.L."/>
        </authorList>
    </citation>
    <scope>NUCLEOTIDE SEQUENCE</scope>
</reference>
<dbReference type="SUPFAM" id="SSF74650">
    <property type="entry name" value="Galactose mutarotase-like"/>
    <property type="match status" value="1"/>
</dbReference>
<dbReference type="GO" id="GO:0005975">
    <property type="term" value="P:carbohydrate metabolic process"/>
    <property type="evidence" value="ECO:0007669"/>
    <property type="project" value="InterPro"/>
</dbReference>
<evidence type="ECO:0000313" key="2">
    <source>
        <dbReference type="EnsemblProtists" id="EOD37211"/>
    </source>
</evidence>
<dbReference type="InterPro" id="IPR011013">
    <property type="entry name" value="Gal_mutarotase_sf_dom"/>
</dbReference>